<dbReference type="Ensembl" id="ENSFCTT00005011259.1">
    <property type="protein sequence ID" value="ENSFCTP00005007004.1"/>
    <property type="gene ID" value="ENSFCTG00005004191.1"/>
</dbReference>
<evidence type="ECO:0000313" key="4">
    <source>
        <dbReference type="Proteomes" id="UP000823872"/>
    </source>
</evidence>
<feature type="chain" id="PRO_5045075550" evidence="2">
    <location>
        <begin position="19"/>
        <end position="386"/>
    </location>
</feature>
<keyword evidence="2" id="KW-0732">Signal</keyword>
<evidence type="ECO:0000256" key="1">
    <source>
        <dbReference type="ARBA" id="ARBA00023157"/>
    </source>
</evidence>
<reference evidence="3" key="2">
    <citation type="submission" date="2025-08" db="UniProtKB">
        <authorList>
            <consortium name="Ensembl"/>
        </authorList>
    </citation>
    <scope>IDENTIFICATION</scope>
    <source>
        <strain evidence="3">breed Abyssinian</strain>
    </source>
</reference>
<dbReference type="PANTHER" id="PTHR10424">
    <property type="entry name" value="VIRAL ENVELOPE PROTEIN"/>
    <property type="match status" value="1"/>
</dbReference>
<name>A0ABI7W9H7_FELCA</name>
<proteinExistence type="predicted"/>
<dbReference type="Proteomes" id="UP000823872">
    <property type="component" value="Chromosome D3"/>
</dbReference>
<sequence length="386" mass="43636">MMILPLLLLVNIIPLMPSQPSYRWAFLPIRNFNGHSSIISSTPCPIVGCLNQVTFKFPSFNTLQASTRITPTICFLYDRTHKICSQTSPNQYGGCPYHYCNIHWLNLYCFTGPRTVCFCLKNGNFTLTVPDPWDTRWQTGIKGKLYQNGHFSNPISSLTIYRTYEPSMSPSLSNLKDLTQVITDQEDQLNTQLQTPPAQHPFSWLTLIRQGAILLNHSGLTNLSYCFLCASLQRDPVIAVPLPIPFPNTTNSINHPRSQISLQIPILTETPQSNTSHPICYSSHASPTCPSPLPMPSHDPPPGGFYWCNGTAYKQMPQNAFICLPVTIIPQLTLYRQEELHQLLEFCLRKRAVFLPLMVGLSLATSLWGWDELPCTLHYLLQGRVR</sequence>
<reference evidence="3" key="3">
    <citation type="submission" date="2025-09" db="UniProtKB">
        <authorList>
            <consortium name="Ensembl"/>
        </authorList>
    </citation>
    <scope>IDENTIFICATION</scope>
    <source>
        <strain evidence="3">breed Abyssinian</strain>
    </source>
</reference>
<dbReference type="InterPro" id="IPR018154">
    <property type="entry name" value="TLV/ENV_coat_polyprotein"/>
</dbReference>
<keyword evidence="1" id="KW-1015">Disulfide bond</keyword>
<keyword evidence="4" id="KW-1185">Reference proteome</keyword>
<evidence type="ECO:0000313" key="3">
    <source>
        <dbReference type="Ensembl" id="ENSFCTP00005007004.1"/>
    </source>
</evidence>
<evidence type="ECO:0000256" key="2">
    <source>
        <dbReference type="SAM" id="SignalP"/>
    </source>
</evidence>
<feature type="signal peptide" evidence="2">
    <location>
        <begin position="1"/>
        <end position="18"/>
    </location>
</feature>
<accession>A0ABI7W9H7</accession>
<dbReference type="GeneTree" id="ENSGT00690000102286"/>
<reference evidence="3 4" key="1">
    <citation type="submission" date="2021-02" db="EMBL/GenBank/DDBJ databases">
        <title>Safari Cat Assemblies.</title>
        <authorList>
            <person name="Bredemeyer K.R."/>
            <person name="Murphy W.J."/>
        </authorList>
    </citation>
    <scope>NUCLEOTIDE SEQUENCE [LARGE SCALE GENOMIC DNA]</scope>
</reference>
<organism evidence="3 4">
    <name type="scientific">Felis catus</name>
    <name type="common">Cat</name>
    <name type="synonym">Felis silvestris catus</name>
    <dbReference type="NCBI Taxonomy" id="9685"/>
    <lineage>
        <taxon>Eukaryota</taxon>
        <taxon>Metazoa</taxon>
        <taxon>Chordata</taxon>
        <taxon>Craniata</taxon>
        <taxon>Vertebrata</taxon>
        <taxon>Euteleostomi</taxon>
        <taxon>Mammalia</taxon>
        <taxon>Eutheria</taxon>
        <taxon>Laurasiatheria</taxon>
        <taxon>Carnivora</taxon>
        <taxon>Feliformia</taxon>
        <taxon>Felidae</taxon>
        <taxon>Felinae</taxon>
        <taxon>Felis</taxon>
    </lineage>
</organism>
<protein>
    <submittedName>
        <fullName evidence="3">Uncharacterized protein</fullName>
    </submittedName>
</protein>
<dbReference type="PANTHER" id="PTHR10424:SF73">
    <property type="entry name" value="ENDOGENOUS RETROVIRUS GROUP FC1 ENV POLYPROTEIN-RELATED"/>
    <property type="match status" value="1"/>
</dbReference>